<dbReference type="PANTHER" id="PTHR34985">
    <property type="entry name" value="SLR0554 PROTEIN"/>
    <property type="match status" value="1"/>
</dbReference>
<organism evidence="3 4">
    <name type="scientific">Bacteroides helcogenes (strain ATCC 35417 / DSM 20613 / JCM 6297 / CCUG 15421 / P 36-108)</name>
    <dbReference type="NCBI Taxonomy" id="693979"/>
    <lineage>
        <taxon>Bacteria</taxon>
        <taxon>Pseudomonadati</taxon>
        <taxon>Bacteroidota</taxon>
        <taxon>Bacteroidia</taxon>
        <taxon>Bacteroidales</taxon>
        <taxon>Bacteroidaceae</taxon>
        <taxon>Bacteroides</taxon>
    </lineage>
</organism>
<dbReference type="Proteomes" id="UP000008630">
    <property type="component" value="Chromosome"/>
</dbReference>
<dbReference type="RefSeq" id="WP_013548017.1">
    <property type="nucleotide sequence ID" value="NC_014933.1"/>
</dbReference>
<protein>
    <submittedName>
        <fullName evidence="3">Uncharacterized protein</fullName>
    </submittedName>
</protein>
<dbReference type="InterPro" id="IPR014907">
    <property type="entry name" value="BT4734-like_N"/>
</dbReference>
<proteinExistence type="predicted"/>
<reference evidence="3 4" key="2">
    <citation type="journal article" date="2011" name="Stand. Genomic Sci.">
        <title>Complete genome sequence of Bacteroides helcogenes type strain (P 36-108).</title>
        <authorList>
            <person name="Pati A."/>
            <person name="Gronow S."/>
            <person name="Zeytun A."/>
            <person name="Lapidus A."/>
            <person name="Nolan M."/>
            <person name="Hammon N."/>
            <person name="Deshpande S."/>
            <person name="Cheng J.F."/>
            <person name="Tapia R."/>
            <person name="Han C."/>
            <person name="Goodwin L."/>
            <person name="Pitluck S."/>
            <person name="Liolios K."/>
            <person name="Pagani I."/>
            <person name="Ivanova N."/>
            <person name="Mavromatis K."/>
            <person name="Chen A."/>
            <person name="Palaniappan K."/>
            <person name="Land M."/>
            <person name="Hauser L."/>
            <person name="Chang Y.J."/>
            <person name="Jeffries C.D."/>
            <person name="Detter J.C."/>
            <person name="Brambilla E."/>
            <person name="Rohde M."/>
            <person name="Goker M."/>
            <person name="Woyke T."/>
            <person name="Bristow J."/>
            <person name="Eisen J.A."/>
            <person name="Markowitz V."/>
            <person name="Hugenholtz P."/>
            <person name="Kyrpides N.C."/>
            <person name="Klenk H.P."/>
            <person name="Lucas S."/>
        </authorList>
    </citation>
    <scope>NUCLEOTIDE SEQUENCE [LARGE SCALE GENOMIC DNA]</scope>
    <source>
        <strain evidence="4">ATCC 35417 / DSM 20613 / JCM 6297 / CCUG 15421 / P 36-108</strain>
    </source>
</reference>
<sequence>MENIPVTTYRGFSTVNGEITLAADLEDIRNGKYAKSVIKIASLVAQGKTEEANNVKRQLPFRTVTANYKDRRLPPGIIRYNPVLTLDLDGQPEERLEELRTLINGDPDTLASFLSPKQHGYKFFTCLRTIYARKLRERLTQGEITCAELEKIHLKLYNAAKEHYEKLLGTEIDGSGKDLSRGYFVSFDPKAYFNDVLQQEMDSLEVHIIPALIGKKKHESTSPGKGHTAEPWETMMFSQAVAAVKRIMRFREGSRDNFLFALGNKCYAKGLDEETAVRLAKEQFGKEGFDVEPPLRNSYVYTSKTTEATAAKENKKPVINQVMDFLQEHYSIRRNTILDRLECIVYNSPEKVEKGYLPMRGKDYNTIFVDMQMAGISCFQNFLKAVIDSNYAKEFDPYKDYLDKLPPWNGTDYIGELADTVRTENGDLWREGFRRWLVGLVDCALDDEKMNQLVIILYGGQGKGKSSWIRRLLPPEWKEYFYSGIIDPSNKDDLRLLATRLIINMEEFEGVKPGELAALKRIVAQNNVTQRKAYDVEAFSLPRHCSFIGSTNSRRCLQDIGGNRRFMPVTVKEIDYHKPVNYQGVYAQAMALLKNGFRYWYEGEEIERLNRHNELHRMKDPVEENLFVFYRKPLPEDLNVKWLPASAMLTKLSIYGKVQVNGRSQAILVQVLDKYGFKTRTNEQDTTEYEVTDLQLDEVEKKS</sequence>
<dbReference type="PANTHER" id="PTHR34985:SF1">
    <property type="entry name" value="SLR0554 PROTEIN"/>
    <property type="match status" value="1"/>
</dbReference>
<name>E6SUT3_BACT6</name>
<dbReference type="EMBL" id="CP002352">
    <property type="protein sequence ID" value="ADV44428.1"/>
    <property type="molecule type" value="Genomic_DNA"/>
</dbReference>
<dbReference type="Pfam" id="PF05272">
    <property type="entry name" value="VapE-like_dom"/>
    <property type="match status" value="1"/>
</dbReference>
<dbReference type="Pfam" id="PF08800">
    <property type="entry name" value="BT4734-like_N"/>
    <property type="match status" value="1"/>
</dbReference>
<evidence type="ECO:0000259" key="1">
    <source>
        <dbReference type="Pfam" id="PF05272"/>
    </source>
</evidence>
<feature type="domain" description="Virulence-associated protein E-like" evidence="1">
    <location>
        <begin position="403"/>
        <end position="616"/>
    </location>
</feature>
<dbReference type="KEGG" id="bhl:Bache_2463"/>
<dbReference type="HOGENOM" id="CLU_024375_3_1_10"/>
<evidence type="ECO:0000313" key="3">
    <source>
        <dbReference type="EMBL" id="ADV44428.1"/>
    </source>
</evidence>
<keyword evidence="4" id="KW-1185">Reference proteome</keyword>
<dbReference type="AlphaFoldDB" id="E6SUT3"/>
<dbReference type="InterPro" id="IPR007936">
    <property type="entry name" value="VapE-like_dom"/>
</dbReference>
<feature type="domain" description="BT4734-like N-terminal" evidence="2">
    <location>
        <begin position="55"/>
        <end position="193"/>
    </location>
</feature>
<dbReference type="OrthoDB" id="9801888at2"/>
<gene>
    <name evidence="3" type="ordered locus">Bache_2463</name>
</gene>
<evidence type="ECO:0000313" key="4">
    <source>
        <dbReference type="Proteomes" id="UP000008630"/>
    </source>
</evidence>
<evidence type="ECO:0000259" key="2">
    <source>
        <dbReference type="Pfam" id="PF08800"/>
    </source>
</evidence>
<dbReference type="eggNOG" id="COG5545">
    <property type="taxonomic scope" value="Bacteria"/>
</dbReference>
<dbReference type="STRING" id="693979.Bache_2463"/>
<accession>E6SUT3</accession>
<reference key="1">
    <citation type="submission" date="2010-11" db="EMBL/GenBank/DDBJ databases">
        <title>The complete genome of Bacteroides helcogenes P 36-108.</title>
        <authorList>
            <consortium name="US DOE Joint Genome Institute (JGI-PGF)"/>
            <person name="Lucas S."/>
            <person name="Copeland A."/>
            <person name="Lapidus A."/>
            <person name="Bruce D."/>
            <person name="Goodwin L."/>
            <person name="Pitluck S."/>
            <person name="Kyrpides N."/>
            <person name="Mavromatis K."/>
            <person name="Ivanova N."/>
            <person name="Zeytun A."/>
            <person name="Brettin T."/>
            <person name="Detter J.C."/>
            <person name="Tapia R."/>
            <person name="Han C."/>
            <person name="Land M."/>
            <person name="Hauser L."/>
            <person name="Markowitz V."/>
            <person name="Cheng J.-F."/>
            <person name="Hugenholtz P."/>
            <person name="Woyke T."/>
            <person name="Wu D."/>
            <person name="Gronow S."/>
            <person name="Wellnitz S."/>
            <person name="Brambilla E."/>
            <person name="Klenk H.-P."/>
            <person name="Eisen J.A."/>
        </authorList>
    </citation>
    <scope>NUCLEOTIDE SEQUENCE</scope>
    <source>
        <strain>P 36-108</strain>
    </source>
</reference>
<dbReference type="PATRIC" id="fig|693979.3.peg.2579"/>